<dbReference type="RefSeq" id="WP_132015949.1">
    <property type="nucleotide sequence ID" value="NZ_SLUN01000028.1"/>
</dbReference>
<comment type="caution">
    <text evidence="2">The sequence shown here is derived from an EMBL/GenBank/DDBJ whole genome shotgun (WGS) entry which is preliminary data.</text>
</comment>
<dbReference type="CDD" id="cd00143">
    <property type="entry name" value="PP2Cc"/>
    <property type="match status" value="1"/>
</dbReference>
<proteinExistence type="predicted"/>
<evidence type="ECO:0000313" key="3">
    <source>
        <dbReference type="Proteomes" id="UP000295008"/>
    </source>
</evidence>
<gene>
    <name evidence="2" type="ORF">EDC14_102858</name>
</gene>
<dbReference type="AlphaFoldDB" id="A0A4R1R8V4"/>
<dbReference type="SMART" id="SM00331">
    <property type="entry name" value="PP2C_SIG"/>
    <property type="match status" value="1"/>
</dbReference>
<dbReference type="InterPro" id="IPR036457">
    <property type="entry name" value="PPM-type-like_dom_sf"/>
</dbReference>
<dbReference type="Proteomes" id="UP000295008">
    <property type="component" value="Unassembled WGS sequence"/>
</dbReference>
<dbReference type="GO" id="GO:0004722">
    <property type="term" value="F:protein serine/threonine phosphatase activity"/>
    <property type="evidence" value="ECO:0007669"/>
    <property type="project" value="InterPro"/>
</dbReference>
<dbReference type="SMART" id="SM00332">
    <property type="entry name" value="PP2Cc"/>
    <property type="match status" value="1"/>
</dbReference>
<evidence type="ECO:0000313" key="2">
    <source>
        <dbReference type="EMBL" id="TCL62101.1"/>
    </source>
</evidence>
<reference evidence="2 3" key="1">
    <citation type="submission" date="2019-03" db="EMBL/GenBank/DDBJ databases">
        <title>Genomic Encyclopedia of Type Strains, Phase IV (KMG-IV): sequencing the most valuable type-strain genomes for metagenomic binning, comparative biology and taxonomic classification.</title>
        <authorList>
            <person name="Goeker M."/>
        </authorList>
    </citation>
    <scope>NUCLEOTIDE SEQUENCE [LARGE SCALE GENOMIC DNA]</scope>
    <source>
        <strain evidence="2 3">LX-B</strain>
    </source>
</reference>
<dbReference type="Gene3D" id="3.60.40.10">
    <property type="entry name" value="PPM-type phosphatase domain"/>
    <property type="match status" value="1"/>
</dbReference>
<feature type="domain" description="PPM-type phosphatase" evidence="1">
    <location>
        <begin position="2"/>
        <end position="232"/>
    </location>
</feature>
<dbReference type="Pfam" id="PF13672">
    <property type="entry name" value="PP2C_2"/>
    <property type="match status" value="1"/>
</dbReference>
<sequence>MRIGSKTDKGRIREQNEDSFGYRDNLFVVADGMGGHEAGEIASGIAVETILKTDLSRDIPLAIQQAVVRANEAILQETDLQPAYQGMGTTVTILVLDGEQAYLAHVGDSRIYRLSGGTGQLEQLTEDHSLVAELVKNGGLTAEEAQTHPQRNILTRALGTKGLPEVEVRLIPAGRGDKFLLCSDGLSGMVRENELQQFLSLAESPQEIVERLIDAANQQGGNDNITAILIEI</sequence>
<dbReference type="PANTHER" id="PTHR13832:SF827">
    <property type="entry name" value="PROTEIN PHOSPHATASE 1L"/>
    <property type="match status" value="1"/>
</dbReference>
<name>A0A4R1R8V4_HYDET</name>
<dbReference type="PROSITE" id="PS51746">
    <property type="entry name" value="PPM_2"/>
    <property type="match status" value="1"/>
</dbReference>
<dbReference type="OrthoDB" id="9801841at2"/>
<organism evidence="2 3">
    <name type="scientific">Hydrogenispora ethanolica</name>
    <dbReference type="NCBI Taxonomy" id="1082276"/>
    <lineage>
        <taxon>Bacteria</taxon>
        <taxon>Bacillati</taxon>
        <taxon>Bacillota</taxon>
        <taxon>Hydrogenispora</taxon>
    </lineage>
</organism>
<dbReference type="InterPro" id="IPR015655">
    <property type="entry name" value="PP2C"/>
</dbReference>
<dbReference type="SUPFAM" id="SSF81606">
    <property type="entry name" value="PP2C-like"/>
    <property type="match status" value="1"/>
</dbReference>
<dbReference type="PANTHER" id="PTHR13832">
    <property type="entry name" value="PROTEIN PHOSPHATASE 2C"/>
    <property type="match status" value="1"/>
</dbReference>
<dbReference type="EMBL" id="SLUN01000028">
    <property type="protein sequence ID" value="TCL62101.1"/>
    <property type="molecule type" value="Genomic_DNA"/>
</dbReference>
<evidence type="ECO:0000259" key="1">
    <source>
        <dbReference type="PROSITE" id="PS51746"/>
    </source>
</evidence>
<dbReference type="NCBIfam" id="NF033484">
    <property type="entry name" value="Stp1_PP2C_phos"/>
    <property type="match status" value="1"/>
</dbReference>
<protein>
    <submittedName>
        <fullName evidence="2">Protein phosphatase</fullName>
    </submittedName>
</protein>
<dbReference type="InterPro" id="IPR001932">
    <property type="entry name" value="PPM-type_phosphatase-like_dom"/>
</dbReference>
<accession>A0A4R1R8V4</accession>
<keyword evidence="3" id="KW-1185">Reference proteome</keyword>